<proteinExistence type="predicted"/>
<evidence type="ECO:0000313" key="1">
    <source>
        <dbReference type="EMBL" id="KAH3798127.1"/>
    </source>
</evidence>
<keyword evidence="2" id="KW-1185">Reference proteome</keyword>
<gene>
    <name evidence="1" type="ORF">DPMN_151717</name>
</gene>
<sequence>MSFSIVLNTASSISSSLGQEARNFSATSEISLDVSDTLSVATACAECTRNPKSIGISMIPTAAPTTCRPLAATDVALRAEVATPPPAITASSENSDIAFPSRMPETMPFSALKATDHAMVLDPIISLDMKLAQSGKSVSRVPAPSRSVICLQSLITSMRSCTNFLTISSAFYGDVRSTLSPIIAPPAVTPPRAPTPAPGLQRFIPCTNNNN</sequence>
<protein>
    <submittedName>
        <fullName evidence="1">Uncharacterized protein</fullName>
    </submittedName>
</protein>
<evidence type="ECO:0000313" key="2">
    <source>
        <dbReference type="Proteomes" id="UP000828390"/>
    </source>
</evidence>
<dbReference type="AlphaFoldDB" id="A0A9D4J7M3"/>
<comment type="caution">
    <text evidence="1">The sequence shown here is derived from an EMBL/GenBank/DDBJ whole genome shotgun (WGS) entry which is preliminary data.</text>
</comment>
<dbReference type="EMBL" id="JAIWYP010000007">
    <property type="protein sequence ID" value="KAH3798127.1"/>
    <property type="molecule type" value="Genomic_DNA"/>
</dbReference>
<accession>A0A9D4J7M3</accession>
<reference evidence="1" key="1">
    <citation type="journal article" date="2019" name="bioRxiv">
        <title>The Genome of the Zebra Mussel, Dreissena polymorpha: A Resource for Invasive Species Research.</title>
        <authorList>
            <person name="McCartney M.A."/>
            <person name="Auch B."/>
            <person name="Kono T."/>
            <person name="Mallez S."/>
            <person name="Zhang Y."/>
            <person name="Obille A."/>
            <person name="Becker A."/>
            <person name="Abrahante J.E."/>
            <person name="Garbe J."/>
            <person name="Badalamenti J.P."/>
            <person name="Herman A."/>
            <person name="Mangelson H."/>
            <person name="Liachko I."/>
            <person name="Sullivan S."/>
            <person name="Sone E.D."/>
            <person name="Koren S."/>
            <person name="Silverstein K.A.T."/>
            <person name="Beckman K.B."/>
            <person name="Gohl D.M."/>
        </authorList>
    </citation>
    <scope>NUCLEOTIDE SEQUENCE</scope>
    <source>
        <strain evidence="1">Duluth1</strain>
        <tissue evidence="1">Whole animal</tissue>
    </source>
</reference>
<reference evidence="1" key="2">
    <citation type="submission" date="2020-11" db="EMBL/GenBank/DDBJ databases">
        <authorList>
            <person name="McCartney M.A."/>
            <person name="Auch B."/>
            <person name="Kono T."/>
            <person name="Mallez S."/>
            <person name="Becker A."/>
            <person name="Gohl D.M."/>
            <person name="Silverstein K.A.T."/>
            <person name="Koren S."/>
            <person name="Bechman K.B."/>
            <person name="Herman A."/>
            <person name="Abrahante J.E."/>
            <person name="Garbe J."/>
        </authorList>
    </citation>
    <scope>NUCLEOTIDE SEQUENCE</scope>
    <source>
        <strain evidence="1">Duluth1</strain>
        <tissue evidence="1">Whole animal</tissue>
    </source>
</reference>
<name>A0A9D4J7M3_DREPO</name>
<dbReference type="Proteomes" id="UP000828390">
    <property type="component" value="Unassembled WGS sequence"/>
</dbReference>
<organism evidence="1 2">
    <name type="scientific">Dreissena polymorpha</name>
    <name type="common">Zebra mussel</name>
    <name type="synonym">Mytilus polymorpha</name>
    <dbReference type="NCBI Taxonomy" id="45954"/>
    <lineage>
        <taxon>Eukaryota</taxon>
        <taxon>Metazoa</taxon>
        <taxon>Spiralia</taxon>
        <taxon>Lophotrochozoa</taxon>
        <taxon>Mollusca</taxon>
        <taxon>Bivalvia</taxon>
        <taxon>Autobranchia</taxon>
        <taxon>Heteroconchia</taxon>
        <taxon>Euheterodonta</taxon>
        <taxon>Imparidentia</taxon>
        <taxon>Neoheterodontei</taxon>
        <taxon>Myida</taxon>
        <taxon>Dreissenoidea</taxon>
        <taxon>Dreissenidae</taxon>
        <taxon>Dreissena</taxon>
    </lineage>
</organism>